<sequence length="278" mass="30921">MKQALCFTFYKPLAVTALMCSLAFSATTTQAQRGGDGGPRNNNAPRNGGQNQRVENRQPVKRQPQAAPMRGQRYAAITGPNVSINFRGVPYQYSNGYYYRPYGNYYRVVAPPPGIRINVLPTGFISLHVGINPFFFFDGVFYRQTVITNTAGAQENNYEVIDAPVGAQVPSLPDGTKDVVINGNRYYELDGTYYAEIINNNGETWYEVAGKNGELNTPDAAPEPQVGDKYEQLPETCKIVVLNGRKYYVSSINNYYQEVIEGNKLYYQLVAKAGEGQL</sequence>
<dbReference type="OrthoDB" id="660033at2"/>
<evidence type="ECO:0000256" key="1">
    <source>
        <dbReference type="SAM" id="MobiDB-lite"/>
    </source>
</evidence>
<name>A0A1N7RBQ9_9BACT</name>
<dbReference type="EMBL" id="FTOR01000011">
    <property type="protein sequence ID" value="SIT32535.1"/>
    <property type="molecule type" value="Genomic_DNA"/>
</dbReference>
<dbReference type="RefSeq" id="WP_076382007.1">
    <property type="nucleotide sequence ID" value="NZ_AP017422.1"/>
</dbReference>
<feature type="chain" id="PRO_5012952878" evidence="2">
    <location>
        <begin position="32"/>
        <end position="278"/>
    </location>
</feature>
<keyword evidence="4" id="KW-1185">Reference proteome</keyword>
<feature type="signal peptide" evidence="2">
    <location>
        <begin position="1"/>
        <end position="31"/>
    </location>
</feature>
<feature type="compositionally biased region" description="Low complexity" evidence="1">
    <location>
        <begin position="39"/>
        <end position="53"/>
    </location>
</feature>
<keyword evidence="2" id="KW-0732">Signal</keyword>
<dbReference type="STRING" id="477680.SAMN05421788_111160"/>
<accession>A0A1N7RBQ9</accession>
<evidence type="ECO:0000313" key="4">
    <source>
        <dbReference type="Proteomes" id="UP000186917"/>
    </source>
</evidence>
<dbReference type="AlphaFoldDB" id="A0A1N7RBQ9"/>
<evidence type="ECO:0000313" key="3">
    <source>
        <dbReference type="EMBL" id="SIT32535.1"/>
    </source>
</evidence>
<dbReference type="InterPro" id="IPR045398">
    <property type="entry name" value="DUF6515"/>
</dbReference>
<protein>
    <submittedName>
        <fullName evidence="3">Uncharacterized protein</fullName>
    </submittedName>
</protein>
<proteinExistence type="predicted"/>
<dbReference type="Proteomes" id="UP000186917">
    <property type="component" value="Unassembled WGS sequence"/>
</dbReference>
<dbReference type="Pfam" id="PF20125">
    <property type="entry name" value="DUF6515"/>
    <property type="match status" value="1"/>
</dbReference>
<gene>
    <name evidence="3" type="ORF">SAMN05421788_111160</name>
</gene>
<reference evidence="4" key="1">
    <citation type="submission" date="2017-01" db="EMBL/GenBank/DDBJ databases">
        <authorList>
            <person name="Varghese N."/>
            <person name="Submissions S."/>
        </authorList>
    </citation>
    <scope>NUCLEOTIDE SEQUENCE [LARGE SCALE GENOMIC DNA]</scope>
    <source>
        <strain evidence="4">DSM 21054</strain>
    </source>
</reference>
<evidence type="ECO:0000256" key="2">
    <source>
        <dbReference type="SAM" id="SignalP"/>
    </source>
</evidence>
<organism evidence="3 4">
    <name type="scientific">Filimonas lacunae</name>
    <dbReference type="NCBI Taxonomy" id="477680"/>
    <lineage>
        <taxon>Bacteria</taxon>
        <taxon>Pseudomonadati</taxon>
        <taxon>Bacteroidota</taxon>
        <taxon>Chitinophagia</taxon>
        <taxon>Chitinophagales</taxon>
        <taxon>Chitinophagaceae</taxon>
        <taxon>Filimonas</taxon>
    </lineage>
</organism>
<feature type="region of interest" description="Disordered" evidence="1">
    <location>
        <begin position="29"/>
        <end position="71"/>
    </location>
</feature>